<accession>A0ABU7A0S5</accession>
<dbReference type="Proteomes" id="UP001345963">
    <property type="component" value="Unassembled WGS sequence"/>
</dbReference>
<evidence type="ECO:0000313" key="3">
    <source>
        <dbReference type="Proteomes" id="UP001345963"/>
    </source>
</evidence>
<proteinExistence type="predicted"/>
<name>A0ABU7A0S5_9TELE</name>
<dbReference type="Gene3D" id="1.20.1250.20">
    <property type="entry name" value="MFS general substrate transporter like domains"/>
    <property type="match status" value="1"/>
</dbReference>
<organism evidence="2 3">
    <name type="scientific">Ataeniobius toweri</name>
    <dbReference type="NCBI Taxonomy" id="208326"/>
    <lineage>
        <taxon>Eukaryota</taxon>
        <taxon>Metazoa</taxon>
        <taxon>Chordata</taxon>
        <taxon>Craniata</taxon>
        <taxon>Vertebrata</taxon>
        <taxon>Euteleostomi</taxon>
        <taxon>Actinopterygii</taxon>
        <taxon>Neopterygii</taxon>
        <taxon>Teleostei</taxon>
        <taxon>Neoteleostei</taxon>
        <taxon>Acanthomorphata</taxon>
        <taxon>Ovalentaria</taxon>
        <taxon>Atherinomorphae</taxon>
        <taxon>Cyprinodontiformes</taxon>
        <taxon>Goodeidae</taxon>
        <taxon>Ataeniobius</taxon>
    </lineage>
</organism>
<dbReference type="InterPro" id="IPR036259">
    <property type="entry name" value="MFS_trans_sf"/>
</dbReference>
<comment type="caution">
    <text evidence="2">The sequence shown here is derived from an EMBL/GenBank/DDBJ whole genome shotgun (WGS) entry which is preliminary data.</text>
</comment>
<keyword evidence="3" id="KW-1185">Reference proteome</keyword>
<dbReference type="EMBL" id="JAHUTI010000129">
    <property type="protein sequence ID" value="MED6231666.1"/>
    <property type="molecule type" value="Genomic_DNA"/>
</dbReference>
<reference evidence="2 3" key="1">
    <citation type="submission" date="2021-07" db="EMBL/GenBank/DDBJ databases">
        <authorList>
            <person name="Palmer J.M."/>
        </authorList>
    </citation>
    <scope>NUCLEOTIDE SEQUENCE [LARGE SCALE GENOMIC DNA]</scope>
    <source>
        <strain evidence="2 3">AT_MEX2019</strain>
        <tissue evidence="2">Muscle</tissue>
    </source>
</reference>
<gene>
    <name evidence="2" type="ORF">ATANTOWER_002736</name>
</gene>
<protein>
    <submittedName>
        <fullName evidence="2">Uncharacterized protein</fullName>
    </submittedName>
</protein>
<comment type="subcellular location">
    <subcellularLocation>
        <location evidence="1">Membrane</location>
        <topology evidence="1">Multi-pass membrane protein</topology>
    </subcellularLocation>
</comment>
<evidence type="ECO:0000313" key="2">
    <source>
        <dbReference type="EMBL" id="MED6231666.1"/>
    </source>
</evidence>
<sequence>MIGAPLFGFLSNRWLTESAWWLVAKRKTKAAHYYIRNCAETNNRSKCIAAITPKTLLEFAEADTGDQRYTIVDLFRTPNIKKFAVCSGIVWQNGLGYTSFVARLGVSISPLVMLLVDVWQFLPAATYCAVAIGSGLVASLLPETLNTQLPELIEDIEKPRSKSTRKMEIQ</sequence>
<evidence type="ECO:0000256" key="1">
    <source>
        <dbReference type="ARBA" id="ARBA00004141"/>
    </source>
</evidence>